<dbReference type="PANTHER" id="PTHR11005">
    <property type="entry name" value="LYSOSOMAL ACID LIPASE-RELATED"/>
    <property type="match status" value="1"/>
</dbReference>
<feature type="domain" description="AB hydrolase-1" evidence="3">
    <location>
        <begin position="63"/>
        <end position="188"/>
    </location>
</feature>
<dbReference type="SUPFAM" id="SSF53474">
    <property type="entry name" value="alpha/beta-Hydrolases"/>
    <property type="match status" value="1"/>
</dbReference>
<evidence type="ECO:0000313" key="5">
    <source>
        <dbReference type="Proteomes" id="UP001291309"/>
    </source>
</evidence>
<gene>
    <name evidence="4" type="ORF">SYV04_02125</name>
</gene>
<evidence type="ECO:0000313" key="4">
    <source>
        <dbReference type="EMBL" id="MDY7225155.1"/>
    </source>
</evidence>
<keyword evidence="4" id="KW-0378">Hydrolase</keyword>
<evidence type="ECO:0000256" key="2">
    <source>
        <dbReference type="ARBA" id="ARBA00023098"/>
    </source>
</evidence>
<dbReference type="Proteomes" id="UP001291309">
    <property type="component" value="Unassembled WGS sequence"/>
</dbReference>
<sequence>MRLPDDWRSAAPGPRMPTVDEVDFRALYQKTKYVVETADGWSLMMTRYRPVKQPFPQPLFGEVLLLVHGFSQNRHAWTSGQFVKNLLFFGVDIHILELRGHGKSSVAFQRERAARFRRPLPPDLDYGWDIDSYFLYDLPAAVSGVKRITRRDRIFYCGHSMGGMLGYGYAGIHDDFEGLITIGSPADLGRGFFLLKALAMSAPALASAIDMTLVGLNTQSRLGHLGRSLLSRGAQVVNKELGKRLAPQEDHRDTQFKYVPVDTWLKYAEKQLARAEGHPLYERLAARINRLSNPARVSAQDIRWLLREGGEREPRKVLEQFARWIRRGEMVCYRTDYDFKRGFSKIAIPMAIIFGDLDPLASVESTRSVYRAAKSEYLLWRPVKGNSHIELTMGHDIRQICYDIKNLMEYARTHRAQARTPVLPRIR</sequence>
<dbReference type="RefSeq" id="WP_321543873.1">
    <property type="nucleotide sequence ID" value="NZ_JAXIVS010000001.1"/>
</dbReference>
<dbReference type="InterPro" id="IPR000073">
    <property type="entry name" value="AB_hydrolase_1"/>
</dbReference>
<name>A0ABU5GVF2_9BACT</name>
<reference evidence="4 5" key="1">
    <citation type="submission" date="2023-12" db="EMBL/GenBank/DDBJ databases">
        <title>the genome sequence of Hyalangium sp. s54d21.</title>
        <authorList>
            <person name="Zhang X."/>
        </authorList>
    </citation>
    <scope>NUCLEOTIDE SEQUENCE [LARGE SCALE GENOMIC DNA]</scope>
    <source>
        <strain evidence="5">s54d21</strain>
    </source>
</reference>
<evidence type="ECO:0000256" key="1">
    <source>
        <dbReference type="ARBA" id="ARBA00022963"/>
    </source>
</evidence>
<protein>
    <submittedName>
        <fullName evidence="4">Alpha/beta fold hydrolase</fullName>
    </submittedName>
</protein>
<keyword evidence="5" id="KW-1185">Reference proteome</keyword>
<dbReference type="Pfam" id="PF00561">
    <property type="entry name" value="Abhydrolase_1"/>
    <property type="match status" value="1"/>
</dbReference>
<proteinExistence type="predicted"/>
<keyword evidence="1" id="KW-0442">Lipid degradation</keyword>
<comment type="caution">
    <text evidence="4">The sequence shown here is derived from an EMBL/GenBank/DDBJ whole genome shotgun (WGS) entry which is preliminary data.</text>
</comment>
<dbReference type="InterPro" id="IPR029058">
    <property type="entry name" value="AB_hydrolase_fold"/>
</dbReference>
<organism evidence="4 5">
    <name type="scientific">Hyalangium rubrum</name>
    <dbReference type="NCBI Taxonomy" id="3103134"/>
    <lineage>
        <taxon>Bacteria</taxon>
        <taxon>Pseudomonadati</taxon>
        <taxon>Myxococcota</taxon>
        <taxon>Myxococcia</taxon>
        <taxon>Myxococcales</taxon>
        <taxon>Cystobacterineae</taxon>
        <taxon>Archangiaceae</taxon>
        <taxon>Hyalangium</taxon>
    </lineage>
</organism>
<keyword evidence="2" id="KW-0443">Lipid metabolism</keyword>
<evidence type="ECO:0000259" key="3">
    <source>
        <dbReference type="Pfam" id="PF00561"/>
    </source>
</evidence>
<accession>A0ABU5GVF2</accession>
<dbReference type="GO" id="GO:0016787">
    <property type="term" value="F:hydrolase activity"/>
    <property type="evidence" value="ECO:0007669"/>
    <property type="project" value="UniProtKB-KW"/>
</dbReference>
<dbReference type="EMBL" id="JAXIVS010000001">
    <property type="protein sequence ID" value="MDY7225155.1"/>
    <property type="molecule type" value="Genomic_DNA"/>
</dbReference>
<dbReference type="Gene3D" id="3.40.50.1820">
    <property type="entry name" value="alpha/beta hydrolase"/>
    <property type="match status" value="1"/>
</dbReference>